<dbReference type="SUPFAM" id="SSF101386">
    <property type="entry name" value="all-alpha NTP pyrophosphatases"/>
    <property type="match status" value="1"/>
</dbReference>
<dbReference type="CDD" id="cd11540">
    <property type="entry name" value="NTP-PPase_u3"/>
    <property type="match status" value="1"/>
</dbReference>
<proteinExistence type="predicted"/>
<dbReference type="Gene3D" id="1.10.287.1080">
    <property type="entry name" value="MazG-like"/>
    <property type="match status" value="1"/>
</dbReference>
<dbReference type="EMBL" id="JACCEL010000001">
    <property type="protein sequence ID" value="MBG9977252.1"/>
    <property type="molecule type" value="Genomic_DNA"/>
</dbReference>
<organism evidence="2 3">
    <name type="scientific">Ruoffia tabacinasalis</name>
    <dbReference type="NCBI Taxonomy" id="87458"/>
    <lineage>
        <taxon>Bacteria</taxon>
        <taxon>Bacillati</taxon>
        <taxon>Bacillota</taxon>
        <taxon>Bacilli</taxon>
        <taxon>Lactobacillales</taxon>
        <taxon>Aerococcaceae</taxon>
        <taxon>Ruoffia</taxon>
    </lineage>
</organism>
<dbReference type="Proteomes" id="UP000823401">
    <property type="component" value="Unassembled WGS sequence"/>
</dbReference>
<dbReference type="InterPro" id="IPR004518">
    <property type="entry name" value="MazG-like_dom"/>
</dbReference>
<evidence type="ECO:0000313" key="2">
    <source>
        <dbReference type="EMBL" id="MBG9977252.1"/>
    </source>
</evidence>
<accession>A0ABS0LG86</accession>
<protein>
    <recommendedName>
        <fullName evidence="1">NTP pyrophosphohydrolase MazG-like domain-containing protein</fullName>
    </recommendedName>
</protein>
<sequence>MNQLTRAIELWSINHELDKSEPSKQFLKVVEELGEVASGMARNDLPLIIDSIGDVYVTLVILAQQHGLNIQDCVDEAYTEIADRVGVKRNGIFIKQDDLSKD</sequence>
<dbReference type="Pfam" id="PF03819">
    <property type="entry name" value="MazG"/>
    <property type="match status" value="1"/>
</dbReference>
<keyword evidence="3" id="KW-1185">Reference proteome</keyword>
<evidence type="ECO:0000313" key="3">
    <source>
        <dbReference type="Proteomes" id="UP000823401"/>
    </source>
</evidence>
<comment type="caution">
    <text evidence="2">The sequence shown here is derived from an EMBL/GenBank/DDBJ whole genome shotgun (WGS) entry which is preliminary data.</text>
</comment>
<reference evidence="2 3" key="1">
    <citation type="submission" date="2020-07" db="EMBL/GenBank/DDBJ databases">
        <title>Facklamia lactis sp. nov., isolated from raw milk.</title>
        <authorList>
            <person name="Doll E.V."/>
            <person name="Huptas C."/>
            <person name="Staib L."/>
            <person name="Wenning M."/>
            <person name="Scherer S."/>
        </authorList>
    </citation>
    <scope>NUCLEOTIDE SEQUENCE [LARGE SCALE GENOMIC DNA]</scope>
    <source>
        <strain evidence="2 3">DSM 104272</strain>
    </source>
</reference>
<evidence type="ECO:0000259" key="1">
    <source>
        <dbReference type="Pfam" id="PF03819"/>
    </source>
</evidence>
<gene>
    <name evidence="2" type="ORF">HYQ42_00510</name>
</gene>
<feature type="domain" description="NTP pyrophosphohydrolase MazG-like" evidence="1">
    <location>
        <begin position="28"/>
        <end position="79"/>
    </location>
</feature>
<name>A0ABS0LG86_9LACT</name>